<dbReference type="Proteomes" id="UP001055117">
    <property type="component" value="Unassembled WGS sequence"/>
</dbReference>
<proteinExistence type="predicted"/>
<dbReference type="EMBL" id="BPQG01000095">
    <property type="protein sequence ID" value="GJD46800.1"/>
    <property type="molecule type" value="Genomic_DNA"/>
</dbReference>
<feature type="region of interest" description="Disordered" evidence="1">
    <location>
        <begin position="1"/>
        <end position="30"/>
    </location>
</feature>
<sequence>MADDPWAEFRTPTPATPSSPGDRGAASATDPWADFRVAAAAPVAAHKPATAPRYDAAGDIGGGIVTGLVNGVTGFLGLPGMIQQVDGYLGGKALDALGFPNAAEKIRNVPFLPTPESLTGHVEAVTGPLYQPETVPGEYARTVAEFAPGALIGPGGVVRKVAETVVPAVLSETAGQATKGTEAEPYARLMAAITGNVGTAAVAARADAPARAIGTAASRVTPAQFDQAEALAQTGQRIGVPLTGPEVLQHVTNNGTKLADVQRFVEGSPQSAALAEMMAARPGQVQAATGRTLDTIAPQSVEPSTLGPLAADAARRSIANSPEGRALAESVRQVGPRTTPAQAGPVIQDGLHDVYRGREGMRAALADQDYAAANNAPEGIGIERRIAVERPGDPQVTYPAFSRPQFTDAAPRPLEGITKADPANAGAGPESLARFIARNGGLALDGDLRSQDFHRFNVPGAGNVAREGGKPLDSFWREHLIEHGYLKPDADGGMARDIRGELMRKLTNERRGVPSYPIGAEAVAVGRGLNGRMADEHATAVSLADSRFREDLGRAGIDYDTVHPDIRSRVLGALVRGEHADPLDAYERTVGAMQGPLQPYVKSTTVREEIPDVRFGQANPSAVVEHIDDALRTAKGPVAKALNAARNTLWTRSGPGRARELDLSVEGLQGARAAIGDLISQAEPTAQRVLIGVRDRLDQSLAAVPEHAEATRNFAAASVPLRPFENQALAKVIERDEFGRAFTLPAERSAPTIEAGGPTAVRTFNTVAPPEARAGFENYLGTKLLDAATDPRGTVSGDALALGIRDRSDVLDTVPGLQRRLQGVRAADEALAPQRQGAIGDLSRAATTEAAGGMVLPSKPRVGGERELVDLIMRTAREEPQGTAQLVRQRLADQADTSMGRLVGGEAQGGGAKFAKDIAGTRQQATNLDAVLRALPDSPAAPAAVDDLMQILRATGTRKPQGSPTDFNAQYRAEIGGESLPQQAMTALKTQGRSLLANVGDASKRAYLGRNNAALADILSAPDSVQQIRAIAARRAETPFADAFVRTAVQAPRSIGEAFGGHR</sequence>
<keyword evidence="3" id="KW-1185">Reference proteome</keyword>
<comment type="caution">
    <text evidence="2">The sequence shown here is derived from an EMBL/GenBank/DDBJ whole genome shotgun (WGS) entry which is preliminary data.</text>
</comment>
<dbReference type="RefSeq" id="WP_238273093.1">
    <property type="nucleotide sequence ID" value="NZ_BPQG01000095.1"/>
</dbReference>
<evidence type="ECO:0008006" key="4">
    <source>
        <dbReference type="Google" id="ProtNLM"/>
    </source>
</evidence>
<accession>A0ABQ4QNG1</accession>
<evidence type="ECO:0000256" key="1">
    <source>
        <dbReference type="SAM" id="MobiDB-lite"/>
    </source>
</evidence>
<gene>
    <name evidence="2" type="ORF">AFCDBAGC_4684</name>
</gene>
<protein>
    <recommendedName>
        <fullName evidence="4">Large polyvalent protein associated domain-containing protein</fullName>
    </recommendedName>
</protein>
<organism evidence="2 3">
    <name type="scientific">Methylobacterium cerastii</name>
    <dbReference type="NCBI Taxonomy" id="932741"/>
    <lineage>
        <taxon>Bacteria</taxon>
        <taxon>Pseudomonadati</taxon>
        <taxon>Pseudomonadota</taxon>
        <taxon>Alphaproteobacteria</taxon>
        <taxon>Hyphomicrobiales</taxon>
        <taxon>Methylobacteriaceae</taxon>
        <taxon>Methylobacterium</taxon>
    </lineage>
</organism>
<evidence type="ECO:0000313" key="2">
    <source>
        <dbReference type="EMBL" id="GJD46800.1"/>
    </source>
</evidence>
<reference evidence="2 3" key="1">
    <citation type="journal article" date="2021" name="Front. Microbiol.">
        <title>Comprehensive Comparative Genomics and Phenotyping of Methylobacterium Species.</title>
        <authorList>
            <person name="Alessa O."/>
            <person name="Ogura Y."/>
            <person name="Fujitani Y."/>
            <person name="Takami H."/>
            <person name="Hayashi T."/>
            <person name="Sahin N."/>
            <person name="Tani A."/>
        </authorList>
    </citation>
    <scope>NUCLEOTIDE SEQUENCE [LARGE SCALE GENOMIC DNA]</scope>
    <source>
        <strain evidence="2 3">DSM 23679</strain>
    </source>
</reference>
<name>A0ABQ4QNG1_9HYPH</name>
<evidence type="ECO:0000313" key="3">
    <source>
        <dbReference type="Proteomes" id="UP001055117"/>
    </source>
</evidence>